<dbReference type="EMBL" id="SNRW01048882">
    <property type="protein sequence ID" value="KAA6312228.1"/>
    <property type="molecule type" value="Genomic_DNA"/>
</dbReference>
<comment type="caution">
    <text evidence="1">The sequence shown here is derived from an EMBL/GenBank/DDBJ whole genome shotgun (WGS) entry which is preliminary data.</text>
</comment>
<feature type="non-terminal residue" evidence="1">
    <location>
        <position position="130"/>
    </location>
</feature>
<evidence type="ECO:0000313" key="2">
    <source>
        <dbReference type="Proteomes" id="UP000324800"/>
    </source>
</evidence>
<sequence>MVQKAHSKCIERLSVFNNKKGTLILDAGMMSHIHAVPLCLTHSLISPEPTLLSIYTGPCTADGFSRLVAQTTLDLQQFKIGVGGATTDGGSSFTSALSPFSKQNYSRFLPKRLSKLIQNRCADHLLDGAL</sequence>
<gene>
    <name evidence="1" type="ORF">EZS28_055964</name>
</gene>
<proteinExistence type="predicted"/>
<accession>A0A5J4PTX8</accession>
<protein>
    <submittedName>
        <fullName evidence="1">Uncharacterized protein</fullName>
    </submittedName>
</protein>
<dbReference type="AlphaFoldDB" id="A0A5J4PTX8"/>
<evidence type="ECO:0000313" key="1">
    <source>
        <dbReference type="EMBL" id="KAA6312228.1"/>
    </source>
</evidence>
<name>A0A5J4PTX8_9EUKA</name>
<reference evidence="1 2" key="1">
    <citation type="submission" date="2019-03" db="EMBL/GenBank/DDBJ databases">
        <title>Single cell metagenomics reveals metabolic interactions within the superorganism composed of flagellate Streblomastix strix and complex community of Bacteroidetes bacteria on its surface.</title>
        <authorList>
            <person name="Treitli S.C."/>
            <person name="Kolisko M."/>
            <person name="Husnik F."/>
            <person name="Keeling P."/>
            <person name="Hampl V."/>
        </authorList>
    </citation>
    <scope>NUCLEOTIDE SEQUENCE [LARGE SCALE GENOMIC DNA]</scope>
    <source>
        <strain evidence="1">ST1C</strain>
    </source>
</reference>
<organism evidence="1 2">
    <name type="scientific">Streblomastix strix</name>
    <dbReference type="NCBI Taxonomy" id="222440"/>
    <lineage>
        <taxon>Eukaryota</taxon>
        <taxon>Metamonada</taxon>
        <taxon>Preaxostyla</taxon>
        <taxon>Oxymonadida</taxon>
        <taxon>Streblomastigidae</taxon>
        <taxon>Streblomastix</taxon>
    </lineage>
</organism>
<dbReference type="Proteomes" id="UP000324800">
    <property type="component" value="Unassembled WGS sequence"/>
</dbReference>